<comment type="caution">
    <text evidence="1">The sequence shown here is derived from an EMBL/GenBank/DDBJ whole genome shotgun (WGS) entry which is preliminary data.</text>
</comment>
<keyword evidence="2" id="KW-1185">Reference proteome</keyword>
<dbReference type="AlphaFoldDB" id="A0AAW0GPN5"/>
<evidence type="ECO:0000313" key="2">
    <source>
        <dbReference type="Proteomes" id="UP001385951"/>
    </source>
</evidence>
<reference evidence="1 2" key="1">
    <citation type="submission" date="2022-09" db="EMBL/GenBank/DDBJ databases">
        <authorList>
            <person name="Palmer J.M."/>
        </authorList>
    </citation>
    <scope>NUCLEOTIDE SEQUENCE [LARGE SCALE GENOMIC DNA]</scope>
    <source>
        <strain evidence="1 2">DSM 7382</strain>
    </source>
</reference>
<protein>
    <submittedName>
        <fullName evidence="1">Uncharacterized protein</fullName>
    </submittedName>
</protein>
<dbReference type="Proteomes" id="UP001385951">
    <property type="component" value="Unassembled WGS sequence"/>
</dbReference>
<accession>A0AAW0GPN5</accession>
<proteinExistence type="predicted"/>
<name>A0AAW0GPN5_9APHY</name>
<gene>
    <name evidence="1" type="ORF">QCA50_002570</name>
</gene>
<evidence type="ECO:0000313" key="1">
    <source>
        <dbReference type="EMBL" id="KAK7693005.1"/>
    </source>
</evidence>
<dbReference type="EMBL" id="JASBNA010000003">
    <property type="protein sequence ID" value="KAK7693005.1"/>
    <property type="molecule type" value="Genomic_DNA"/>
</dbReference>
<sequence>MSNFQAIQEATEGINRKLLQVCRRYHEFIARFRNRWLIPASQTAHTINSHLLPLLRNADVPFNQKTAAINSYKKQAEDDAKAVRTFGRETEAFLQTLKNIANILNRENPAELIAQADTIVTGIDTVLAFHIQIVNYCVNSRDYLAQQNNAALAALIRSEDAYMTTMSAGFVAFNPNLTA</sequence>
<organism evidence="1 2">
    <name type="scientific">Cerrena zonata</name>
    <dbReference type="NCBI Taxonomy" id="2478898"/>
    <lineage>
        <taxon>Eukaryota</taxon>
        <taxon>Fungi</taxon>
        <taxon>Dikarya</taxon>
        <taxon>Basidiomycota</taxon>
        <taxon>Agaricomycotina</taxon>
        <taxon>Agaricomycetes</taxon>
        <taxon>Polyporales</taxon>
        <taxon>Cerrenaceae</taxon>
        <taxon>Cerrena</taxon>
    </lineage>
</organism>